<dbReference type="RefSeq" id="WP_239722145.1">
    <property type="nucleotide sequence ID" value="NZ_CP092423.2"/>
</dbReference>
<dbReference type="EMBL" id="CP092423">
    <property type="protein sequence ID" value="ULP43298.1"/>
    <property type="molecule type" value="Genomic_DNA"/>
</dbReference>
<accession>A0ABY3UUQ2</accession>
<evidence type="ECO:0000313" key="1">
    <source>
        <dbReference type="EMBL" id="ULP43298.1"/>
    </source>
</evidence>
<reference evidence="1" key="1">
    <citation type="submission" date="2022-08" db="EMBL/GenBank/DDBJ databases">
        <title>Complete genome sequence of 14 non-tuberculosis mycobacteria type-strains.</title>
        <authorList>
            <person name="Igarashi Y."/>
            <person name="Osugi A."/>
            <person name="Mitarai S."/>
        </authorList>
    </citation>
    <scope>NUCLEOTIDE SEQUENCE</scope>
    <source>
        <strain evidence="1">ATCC 51985</strain>
    </source>
</reference>
<organism evidence="1 2">
    <name type="scientific">Mycobacterium lentiflavum</name>
    <dbReference type="NCBI Taxonomy" id="141349"/>
    <lineage>
        <taxon>Bacteria</taxon>
        <taxon>Bacillati</taxon>
        <taxon>Actinomycetota</taxon>
        <taxon>Actinomycetes</taxon>
        <taxon>Mycobacteriales</taxon>
        <taxon>Mycobacteriaceae</taxon>
        <taxon>Mycobacterium</taxon>
        <taxon>Mycobacterium simiae complex</taxon>
    </lineage>
</organism>
<dbReference type="Proteomes" id="UP001055171">
    <property type="component" value="Chromosome"/>
</dbReference>
<keyword evidence="2" id="KW-1185">Reference proteome</keyword>
<evidence type="ECO:0000313" key="2">
    <source>
        <dbReference type="Proteomes" id="UP001055171"/>
    </source>
</evidence>
<name>A0ABY3UUQ2_MYCLN</name>
<protein>
    <submittedName>
        <fullName evidence="1">Uncharacterized protein</fullName>
    </submittedName>
</protein>
<proteinExistence type="predicted"/>
<sequence>MPLMNLDNARELLAPIADALLVQPRKAAVSTWNTFETENPADASAITATTRAGMIHDWTVREVRRALERDDVKGLAREMDSRLEFFTVGVGQGMLVRYKLTAAGQPRNVATDVQRRLAVQQYDEEVMREFALDGMPEPPTFVTCGYTLDADGKLGTVSVQCDFGKTILWRLVVWGDSGEGFGNFESLPVDPNWTLDATVVRSAKEDKQRPDASSEG</sequence>
<gene>
    <name evidence="1" type="ORF">MJO58_04750</name>
</gene>